<dbReference type="RefSeq" id="WP_345263155.1">
    <property type="nucleotide sequence ID" value="NZ_BAABIM010000001.1"/>
</dbReference>
<accession>A0ABP8VYZ0</accession>
<evidence type="ECO:0000256" key="1">
    <source>
        <dbReference type="SAM" id="MobiDB-lite"/>
    </source>
</evidence>
<dbReference type="Proteomes" id="UP001500621">
    <property type="component" value="Unassembled WGS sequence"/>
</dbReference>
<dbReference type="SUPFAM" id="SSF49879">
    <property type="entry name" value="SMAD/FHA domain"/>
    <property type="match status" value="1"/>
</dbReference>
<proteinExistence type="predicted"/>
<dbReference type="CDD" id="cd00060">
    <property type="entry name" value="FHA"/>
    <property type="match status" value="1"/>
</dbReference>
<feature type="compositionally biased region" description="Pro residues" evidence="1">
    <location>
        <begin position="142"/>
        <end position="151"/>
    </location>
</feature>
<protein>
    <recommendedName>
        <fullName evidence="4">FHA domain-containing protein</fullName>
    </recommendedName>
</protein>
<evidence type="ECO:0000313" key="3">
    <source>
        <dbReference type="Proteomes" id="UP001500621"/>
    </source>
</evidence>
<feature type="region of interest" description="Disordered" evidence="1">
    <location>
        <begin position="124"/>
        <end position="232"/>
    </location>
</feature>
<comment type="caution">
    <text evidence="2">The sequence shown here is derived from an EMBL/GenBank/DDBJ whole genome shotgun (WGS) entry which is preliminary data.</text>
</comment>
<reference evidence="3" key="1">
    <citation type="journal article" date="2019" name="Int. J. Syst. Evol. Microbiol.">
        <title>The Global Catalogue of Microorganisms (GCM) 10K type strain sequencing project: providing services to taxonomists for standard genome sequencing and annotation.</title>
        <authorList>
            <consortium name="The Broad Institute Genomics Platform"/>
            <consortium name="The Broad Institute Genome Sequencing Center for Infectious Disease"/>
            <person name="Wu L."/>
            <person name="Ma J."/>
        </authorList>
    </citation>
    <scope>NUCLEOTIDE SEQUENCE [LARGE SCALE GENOMIC DNA]</scope>
    <source>
        <strain evidence="3">JCM 18127</strain>
    </source>
</reference>
<sequence length="389" mass="40330">MPPSPALVARYAPGAGVLVGAGHRWVLLGADVVDLALPHRLWESLASPTPTEQVLADLEAGTPPGASWALADLTPGAERVVTRGGARAGTAGRRHSLSVGDATPPGTRPLTGGVVDACAVELEPSSAPAPRAPSTRPTAARPTPPAPPPSGPLIDGIPPEILAAGAPDRRPTDAPDPGVPTGDPPATPPRREAPTHTVRRAPAAPDPAPPGDSDHDGHTTFRPGGSAGPAVDHLTQSTRETVLAVHCPEGHVTPAATASCRVCHVAVPPQEPQRLPRPRLGVLHLPDGTQVPLDRGVVIGRQPAAAPASEDWPQLVRLPPDHTYVSRSHLLVELDGWLVLATDLGSRSGTTLRAPGRPPERIRAGERYVWEPGQVLDLADGYEILYSVT</sequence>
<feature type="compositionally biased region" description="Low complexity" evidence="1">
    <location>
        <begin position="124"/>
        <end position="141"/>
    </location>
</feature>
<evidence type="ECO:0000313" key="2">
    <source>
        <dbReference type="EMBL" id="GAA4674428.1"/>
    </source>
</evidence>
<organism evidence="2 3">
    <name type="scientific">Nocardioides nanhaiensis</name>
    <dbReference type="NCBI Taxonomy" id="1476871"/>
    <lineage>
        <taxon>Bacteria</taxon>
        <taxon>Bacillati</taxon>
        <taxon>Actinomycetota</taxon>
        <taxon>Actinomycetes</taxon>
        <taxon>Propionibacteriales</taxon>
        <taxon>Nocardioidaceae</taxon>
        <taxon>Nocardioides</taxon>
    </lineage>
</organism>
<keyword evidence="3" id="KW-1185">Reference proteome</keyword>
<dbReference type="EMBL" id="BAABIM010000001">
    <property type="protein sequence ID" value="GAA4674428.1"/>
    <property type="molecule type" value="Genomic_DNA"/>
</dbReference>
<gene>
    <name evidence="2" type="ORF">GCM10023226_09500</name>
</gene>
<feature type="region of interest" description="Disordered" evidence="1">
    <location>
        <begin position="84"/>
        <end position="112"/>
    </location>
</feature>
<dbReference type="InterPro" id="IPR008984">
    <property type="entry name" value="SMAD_FHA_dom_sf"/>
</dbReference>
<name>A0ABP8VYZ0_9ACTN</name>
<evidence type="ECO:0008006" key="4">
    <source>
        <dbReference type="Google" id="ProtNLM"/>
    </source>
</evidence>
<dbReference type="Gene3D" id="2.60.200.20">
    <property type="match status" value="1"/>
</dbReference>